<keyword evidence="1" id="KW-1185">Reference proteome</keyword>
<organism evidence="1 2">
    <name type="scientific">Romanomermis culicivorax</name>
    <name type="common">Nematode worm</name>
    <dbReference type="NCBI Taxonomy" id="13658"/>
    <lineage>
        <taxon>Eukaryota</taxon>
        <taxon>Metazoa</taxon>
        <taxon>Ecdysozoa</taxon>
        <taxon>Nematoda</taxon>
        <taxon>Enoplea</taxon>
        <taxon>Dorylaimia</taxon>
        <taxon>Mermithida</taxon>
        <taxon>Mermithoidea</taxon>
        <taxon>Mermithidae</taxon>
        <taxon>Romanomermis</taxon>
    </lineage>
</organism>
<proteinExistence type="predicted"/>
<sequence length="92" mass="10658">MLFDSKYSDKDSEQMQNFQTKTLTANLLECKNLKIFPALGARKFFLPGNGLVDIGRKDQKCESSVEKLCFMEQNTSRVYHSTVYWRPADKKV</sequence>
<dbReference type="Proteomes" id="UP000887565">
    <property type="component" value="Unplaced"/>
</dbReference>
<protein>
    <submittedName>
        <fullName evidence="2">Uncharacterized protein</fullName>
    </submittedName>
</protein>
<evidence type="ECO:0000313" key="1">
    <source>
        <dbReference type="Proteomes" id="UP000887565"/>
    </source>
</evidence>
<evidence type="ECO:0000313" key="2">
    <source>
        <dbReference type="WBParaSite" id="nRc.2.0.1.t26437-RA"/>
    </source>
</evidence>
<accession>A0A915JK39</accession>
<dbReference type="AlphaFoldDB" id="A0A915JK39"/>
<reference evidence="2" key="1">
    <citation type="submission" date="2022-11" db="UniProtKB">
        <authorList>
            <consortium name="WormBaseParasite"/>
        </authorList>
    </citation>
    <scope>IDENTIFICATION</scope>
</reference>
<name>A0A915JK39_ROMCU</name>
<dbReference type="WBParaSite" id="nRc.2.0.1.t26437-RA">
    <property type="protein sequence ID" value="nRc.2.0.1.t26437-RA"/>
    <property type="gene ID" value="nRc.2.0.1.g26437"/>
</dbReference>